<protein>
    <submittedName>
        <fullName evidence="2">Uncharacterized protein</fullName>
    </submittedName>
</protein>
<organism evidence="2 3">
    <name type="scientific">Purpureocillium lilacinum</name>
    <name type="common">Paecilomyces lilacinus</name>
    <dbReference type="NCBI Taxonomy" id="33203"/>
    <lineage>
        <taxon>Eukaryota</taxon>
        <taxon>Fungi</taxon>
        <taxon>Dikarya</taxon>
        <taxon>Ascomycota</taxon>
        <taxon>Pezizomycotina</taxon>
        <taxon>Sordariomycetes</taxon>
        <taxon>Hypocreomycetidae</taxon>
        <taxon>Hypocreales</taxon>
        <taxon>Ophiocordycipitaceae</taxon>
        <taxon>Purpureocillium</taxon>
    </lineage>
</organism>
<gene>
    <name evidence="2" type="ORF">PCL_07287</name>
</gene>
<sequence>MAGRPPNQRVGSSSSSSSSVSSTSALGAATDVPFSRSSWPSVRVTAPQPEAFVEYLRCMRCARSTDMMSTDDASAVGMVCIGFNLYYCNWCAKLVGYNDANASLGRPTTLIAGRPPAAATAAKFAMCVLSEMVPIHLLSTSEMSVLAASCRVPDCAGGDLGPSPGTAAQLHLAILTSTGGTETNMWQLVDDSSAREATAEILQRQ</sequence>
<accession>A0A2U3DSK4</accession>
<proteinExistence type="predicted"/>
<evidence type="ECO:0000313" key="2">
    <source>
        <dbReference type="EMBL" id="PWI65237.1"/>
    </source>
</evidence>
<feature type="compositionally biased region" description="Low complexity" evidence="1">
    <location>
        <begin position="12"/>
        <end position="24"/>
    </location>
</feature>
<evidence type="ECO:0000256" key="1">
    <source>
        <dbReference type="SAM" id="MobiDB-lite"/>
    </source>
</evidence>
<feature type="region of interest" description="Disordered" evidence="1">
    <location>
        <begin position="1"/>
        <end position="24"/>
    </location>
</feature>
<comment type="caution">
    <text evidence="2">The sequence shown here is derived from an EMBL/GenBank/DDBJ whole genome shotgun (WGS) entry which is preliminary data.</text>
</comment>
<name>A0A2U3DSK4_PURLI</name>
<dbReference type="Proteomes" id="UP000245956">
    <property type="component" value="Unassembled WGS sequence"/>
</dbReference>
<evidence type="ECO:0000313" key="3">
    <source>
        <dbReference type="Proteomes" id="UP000245956"/>
    </source>
</evidence>
<reference evidence="2 3" key="1">
    <citation type="journal article" date="2016" name="Front. Microbiol.">
        <title>Genome and transcriptome sequences reveal the specific parasitism of the nematophagous Purpureocillium lilacinum 36-1.</title>
        <authorList>
            <person name="Xie J."/>
            <person name="Li S."/>
            <person name="Mo C."/>
            <person name="Xiao X."/>
            <person name="Peng D."/>
            <person name="Wang G."/>
            <person name="Xiao Y."/>
        </authorList>
    </citation>
    <scope>NUCLEOTIDE SEQUENCE [LARGE SCALE GENOMIC DNA]</scope>
    <source>
        <strain evidence="2 3">36-1</strain>
    </source>
</reference>
<dbReference type="AlphaFoldDB" id="A0A2U3DSK4"/>
<dbReference type="EMBL" id="LCWV01000036">
    <property type="protein sequence ID" value="PWI65237.1"/>
    <property type="molecule type" value="Genomic_DNA"/>
</dbReference>